<dbReference type="InterPro" id="IPR002223">
    <property type="entry name" value="Kunitz_BPTI"/>
</dbReference>
<evidence type="ECO:0000313" key="5">
    <source>
        <dbReference type="EMBL" id="NIE46907.1"/>
    </source>
</evidence>
<evidence type="ECO:0000259" key="4">
    <source>
        <dbReference type="PROSITE" id="PS50279"/>
    </source>
</evidence>
<keyword evidence="3" id="KW-0732">Signal</keyword>
<feature type="domain" description="BPTI/Kunitz inhibitor" evidence="4">
    <location>
        <begin position="91"/>
        <end position="143"/>
    </location>
</feature>
<protein>
    <submittedName>
        <fullName evidence="5">Putative bovine pancreatic trypsin inhibitor</fullName>
    </submittedName>
</protein>
<dbReference type="AlphaFoldDB" id="A0A6G5AA53"/>
<dbReference type="InterPro" id="IPR036880">
    <property type="entry name" value="Kunitz_BPTI_sf"/>
</dbReference>
<dbReference type="InterPro" id="IPR020901">
    <property type="entry name" value="Prtase_inh_Kunz-CS"/>
</dbReference>
<evidence type="ECO:0000256" key="3">
    <source>
        <dbReference type="SAM" id="SignalP"/>
    </source>
</evidence>
<name>A0A6G5AA53_RHIMP</name>
<proteinExistence type="predicted"/>
<evidence type="ECO:0000256" key="2">
    <source>
        <dbReference type="ARBA" id="ARBA00022900"/>
    </source>
</evidence>
<dbReference type="PROSITE" id="PS50279">
    <property type="entry name" value="BPTI_KUNITZ_2"/>
    <property type="match status" value="1"/>
</dbReference>
<dbReference type="InterPro" id="IPR050098">
    <property type="entry name" value="TFPI/VKTCI-like"/>
</dbReference>
<accession>A0A6G5AA53</accession>
<dbReference type="EMBL" id="GIKN01004634">
    <property type="protein sequence ID" value="NIE46907.1"/>
    <property type="molecule type" value="Transcribed_RNA"/>
</dbReference>
<dbReference type="SUPFAM" id="SSF57362">
    <property type="entry name" value="BPTI-like"/>
    <property type="match status" value="3"/>
</dbReference>
<dbReference type="SMART" id="SM00131">
    <property type="entry name" value="KU"/>
    <property type="match status" value="1"/>
</dbReference>
<evidence type="ECO:0000256" key="1">
    <source>
        <dbReference type="ARBA" id="ARBA00022690"/>
    </source>
</evidence>
<reference evidence="5" key="1">
    <citation type="submission" date="2020-03" db="EMBL/GenBank/DDBJ databases">
        <title>A transcriptome and proteome of the tick Rhipicephalus microplus shaped by the genetic composition of its hosts and developmental stage.</title>
        <authorList>
            <person name="Garcia G.R."/>
            <person name="Ribeiro J.M.C."/>
            <person name="Maruyama S.R."/>
            <person name="Gardinasse L.G."/>
            <person name="Nelson K."/>
            <person name="Ferreira B.R."/>
            <person name="Andrade T.G."/>
            <person name="Santos I.K.F.M."/>
        </authorList>
    </citation>
    <scope>NUCLEOTIDE SEQUENCE</scope>
    <source>
        <strain evidence="5">NSGR</strain>
        <tissue evidence="5">Salivary glands</tissue>
    </source>
</reference>
<dbReference type="Pfam" id="PF00014">
    <property type="entry name" value="Kunitz_BPTI"/>
    <property type="match status" value="1"/>
</dbReference>
<feature type="signal peptide" evidence="3">
    <location>
        <begin position="1"/>
        <end position="22"/>
    </location>
</feature>
<dbReference type="PANTHER" id="PTHR10083">
    <property type="entry name" value="KUNITZ-TYPE PROTEASE INHIBITOR-RELATED"/>
    <property type="match status" value="1"/>
</dbReference>
<feature type="chain" id="PRO_5026177427" evidence="3">
    <location>
        <begin position="23"/>
        <end position="211"/>
    </location>
</feature>
<organism evidence="5">
    <name type="scientific">Rhipicephalus microplus</name>
    <name type="common">Cattle tick</name>
    <name type="synonym">Boophilus microplus</name>
    <dbReference type="NCBI Taxonomy" id="6941"/>
    <lineage>
        <taxon>Eukaryota</taxon>
        <taxon>Metazoa</taxon>
        <taxon>Ecdysozoa</taxon>
        <taxon>Arthropoda</taxon>
        <taxon>Chelicerata</taxon>
        <taxon>Arachnida</taxon>
        <taxon>Acari</taxon>
        <taxon>Parasitiformes</taxon>
        <taxon>Ixodida</taxon>
        <taxon>Ixodoidea</taxon>
        <taxon>Ixodidae</taxon>
        <taxon>Rhipicephalinae</taxon>
        <taxon>Rhipicephalus</taxon>
        <taxon>Boophilus</taxon>
    </lineage>
</organism>
<dbReference type="GO" id="GO:0004867">
    <property type="term" value="F:serine-type endopeptidase inhibitor activity"/>
    <property type="evidence" value="ECO:0007669"/>
    <property type="project" value="UniProtKB-KW"/>
</dbReference>
<dbReference type="Gene3D" id="4.10.410.10">
    <property type="entry name" value="Pancreatic trypsin inhibitor Kunitz domain"/>
    <property type="match status" value="1"/>
</dbReference>
<keyword evidence="1" id="KW-0646">Protease inhibitor</keyword>
<sequence length="211" mass="23692">MILFVYNLFMLFATSSVDTTAAIPADSAASSGKCRTYTNINIANTNAQWYCYNSSTHICKPVEGKLANSGNPNCFPTVELCYWHCRAHSDCLLRHDSGSECKKPKKLAYYYDTATRTCTLFLYKGCGGNFNRFRSLHDCQVICRGTPCVTIPEVLPEYCDVNMPFYYYSDFSGKCVTTQTCNRRGSNYKAMTDCQESCILKIPVATATKRT</sequence>
<keyword evidence="2" id="KW-0722">Serine protease inhibitor</keyword>
<dbReference type="PROSITE" id="PS00280">
    <property type="entry name" value="BPTI_KUNITZ_1"/>
    <property type="match status" value="1"/>
</dbReference>